<dbReference type="EMBL" id="JAOQJZ010000008">
    <property type="protein sequence ID" value="MCU6706038.1"/>
    <property type="molecule type" value="Genomic_DNA"/>
</dbReference>
<dbReference type="PANTHER" id="PTHR30627">
    <property type="entry name" value="PEPTIDOGLYCAN D,D-TRANSPEPTIDASE"/>
    <property type="match status" value="1"/>
</dbReference>
<comment type="similarity">
    <text evidence="2">Belongs to the transpeptidase family.</text>
</comment>
<dbReference type="Pfam" id="PF03717">
    <property type="entry name" value="PBP_dimer"/>
    <property type="match status" value="1"/>
</dbReference>
<dbReference type="CDD" id="cd06575">
    <property type="entry name" value="PASTA_Pbp2x-like_2"/>
    <property type="match status" value="1"/>
</dbReference>
<keyword evidence="6" id="KW-1185">Reference proteome</keyword>
<feature type="domain" description="PASTA" evidence="4">
    <location>
        <begin position="646"/>
        <end position="702"/>
    </location>
</feature>
<dbReference type="PROSITE" id="PS51178">
    <property type="entry name" value="PASTA"/>
    <property type="match status" value="2"/>
</dbReference>
<comment type="caution">
    <text evidence="5">The sequence shown here is derived from an EMBL/GenBank/DDBJ whole genome shotgun (WGS) entry which is preliminary data.</text>
</comment>
<gene>
    <name evidence="5" type="ORF">OCV57_08885</name>
</gene>
<dbReference type="Gene3D" id="3.90.1310.10">
    <property type="entry name" value="Penicillin-binding protein 2a (Domain 2)"/>
    <property type="match status" value="1"/>
</dbReference>
<dbReference type="Pfam" id="PF00905">
    <property type="entry name" value="Transpeptidase"/>
    <property type="match status" value="1"/>
</dbReference>
<accession>A0AAE3ILE0</accession>
<dbReference type="Gene3D" id="3.30.10.20">
    <property type="match status" value="2"/>
</dbReference>
<evidence type="ECO:0000256" key="3">
    <source>
        <dbReference type="ARBA" id="ARBA00023136"/>
    </source>
</evidence>
<dbReference type="SUPFAM" id="SSF54184">
    <property type="entry name" value="Penicillin-binding protein 2x (pbp-2x), c-terminal domain"/>
    <property type="match status" value="2"/>
</dbReference>
<protein>
    <submittedName>
        <fullName evidence="5">Penicillin-binding transpeptidase domain-containing protein</fullName>
    </submittedName>
</protein>
<dbReference type="GO" id="GO:0005886">
    <property type="term" value="C:plasma membrane"/>
    <property type="evidence" value="ECO:0007669"/>
    <property type="project" value="TreeGrafter"/>
</dbReference>
<dbReference type="GO" id="GO:0008658">
    <property type="term" value="F:penicillin binding"/>
    <property type="evidence" value="ECO:0007669"/>
    <property type="project" value="InterPro"/>
</dbReference>
<dbReference type="GO" id="GO:0071555">
    <property type="term" value="P:cell wall organization"/>
    <property type="evidence" value="ECO:0007669"/>
    <property type="project" value="TreeGrafter"/>
</dbReference>
<dbReference type="SUPFAM" id="SSF56519">
    <property type="entry name" value="Penicillin binding protein dimerisation domain"/>
    <property type="match status" value="1"/>
</dbReference>
<keyword evidence="3" id="KW-0472">Membrane</keyword>
<dbReference type="CDD" id="cd06576">
    <property type="entry name" value="PASTA_Pbp2x-like_1"/>
    <property type="match status" value="1"/>
</dbReference>
<organism evidence="5 6">
    <name type="scientific">Hominimerdicola aceti</name>
    <dbReference type="NCBI Taxonomy" id="2981726"/>
    <lineage>
        <taxon>Bacteria</taxon>
        <taxon>Bacillati</taxon>
        <taxon>Bacillota</taxon>
        <taxon>Clostridia</taxon>
        <taxon>Eubacteriales</taxon>
        <taxon>Oscillospiraceae</taxon>
        <taxon>Hominimerdicola</taxon>
    </lineage>
</organism>
<proteinExistence type="inferred from homology"/>
<dbReference type="SUPFAM" id="SSF56601">
    <property type="entry name" value="beta-lactamase/transpeptidase-like"/>
    <property type="match status" value="1"/>
</dbReference>
<evidence type="ECO:0000256" key="1">
    <source>
        <dbReference type="ARBA" id="ARBA00004370"/>
    </source>
</evidence>
<dbReference type="AlphaFoldDB" id="A0AAE3ILE0"/>
<evidence type="ECO:0000256" key="2">
    <source>
        <dbReference type="ARBA" id="ARBA00007171"/>
    </source>
</evidence>
<dbReference type="InterPro" id="IPR012338">
    <property type="entry name" value="Beta-lactam/transpept-like"/>
</dbReference>
<dbReference type="InterPro" id="IPR036138">
    <property type="entry name" value="PBP_dimer_sf"/>
</dbReference>
<dbReference type="SMART" id="SM00740">
    <property type="entry name" value="PASTA"/>
    <property type="match status" value="2"/>
</dbReference>
<sequence>MTDRPSARMKQRLNIWLSLPVAAILIYTVATIFSVSIKDGKKWQSLANAQQLKSTAVSASRGTIYDSNGTVLSQSATVYTVYADPLMLKEKLDDNDKKIEELKGYIAKEDDASKKATYQQRLDATKSGDECLDELVEFLALNLEIDTNTVREKLTKTDTQYIVLKKEVEKTVSTAIEDKLTELGIDGVRCDPTTRRLYPQNTLASVVLGHTDYEGNGIYGLEAYYDDYLSGIDGRIITAKASDGTEIPYRYKQSYDAQDGDDLNLNIDANIQYILEKELAKAVEENQPTDRACGIIMNPKTGQIYAMATSDPYDPNEPAAISDEKTAAELAGLDEDSNDYKQKQLDAWSLQWKNKAVSETYNPGSVFKVITGASALEEKAITLNDTFGCGTQIQVEDTTFHCWSTTDHGSQDLAQAMLNSCNPVFIQIGMKLGSEKFCQYYNAFGFNELTGIDLPAESNSISMPLSNMGPVQLASSSFGQTNKVTPIQMITAYSAAINGGYLVTPQVVNSITDENGNIVKKMDTVVRRQVISEDTSASMREILEGVVEGQPGSNCYIKGYRIGGKSGTSQKMDEDSTGQTYVSSYCAFAPADDPEIVMLVMVDHPTGEKFYGSQVAAPICVNVLSDVLPYVGIFPEYDESELADLQVSVPSVQYYTVEEAKKTLEDLGLEVKVKGEGDTVVKQTPVAAKIEHGGSVVLYTEANAKEETVTVPELKGLTKEQARATLDMYGLNLTAEGSGYEEEGAVAQSDQSVGAGQSVPMGTAVSVTFAVTSVGSQ</sequence>
<dbReference type="InterPro" id="IPR050515">
    <property type="entry name" value="Beta-lactam/transpept"/>
</dbReference>
<evidence type="ECO:0000313" key="5">
    <source>
        <dbReference type="EMBL" id="MCU6706038.1"/>
    </source>
</evidence>
<comment type="subcellular location">
    <subcellularLocation>
        <location evidence="1">Membrane</location>
    </subcellularLocation>
</comment>
<dbReference type="Proteomes" id="UP001208131">
    <property type="component" value="Unassembled WGS sequence"/>
</dbReference>
<feature type="domain" description="PASTA" evidence="4">
    <location>
        <begin position="705"/>
        <end position="771"/>
    </location>
</feature>
<reference evidence="5 6" key="1">
    <citation type="journal article" date="2021" name="ISME Commun">
        <title>Automated analysis of genomic sequences facilitates high-throughput and comprehensive description of bacteria.</title>
        <authorList>
            <person name="Hitch T.C.A."/>
        </authorList>
    </citation>
    <scope>NUCLEOTIDE SEQUENCE [LARGE SCALE GENOMIC DNA]</scope>
    <source>
        <strain evidence="5 6">Sanger_31</strain>
    </source>
</reference>
<dbReference type="PANTHER" id="PTHR30627:SF1">
    <property type="entry name" value="PEPTIDOGLYCAN D,D-TRANSPEPTIDASE FTSI"/>
    <property type="match status" value="1"/>
</dbReference>
<dbReference type="Pfam" id="PF03793">
    <property type="entry name" value="PASTA"/>
    <property type="match status" value="2"/>
</dbReference>
<dbReference type="InterPro" id="IPR001460">
    <property type="entry name" value="PCN-bd_Tpept"/>
</dbReference>
<dbReference type="Gene3D" id="3.40.710.10">
    <property type="entry name" value="DD-peptidase/beta-lactamase superfamily"/>
    <property type="match status" value="1"/>
</dbReference>
<dbReference type="InterPro" id="IPR005543">
    <property type="entry name" value="PASTA_dom"/>
</dbReference>
<dbReference type="InterPro" id="IPR005311">
    <property type="entry name" value="PBP_dimer"/>
</dbReference>
<evidence type="ECO:0000259" key="4">
    <source>
        <dbReference type="PROSITE" id="PS51178"/>
    </source>
</evidence>
<evidence type="ECO:0000313" key="6">
    <source>
        <dbReference type="Proteomes" id="UP001208131"/>
    </source>
</evidence>
<name>A0AAE3ILE0_9FIRM</name>
<dbReference type="RefSeq" id="WP_117863104.1">
    <property type="nucleotide sequence ID" value="NZ_JAOQJZ010000008.1"/>
</dbReference>